<comment type="caution">
    <text evidence="1">The sequence shown here is derived from an EMBL/GenBank/DDBJ whole genome shotgun (WGS) entry which is preliminary data.</text>
</comment>
<dbReference type="Proteomes" id="UP000479710">
    <property type="component" value="Unassembled WGS sequence"/>
</dbReference>
<gene>
    <name evidence="1" type="ORF">E2562_011292</name>
</gene>
<keyword evidence="2" id="KW-1185">Reference proteome</keyword>
<name>A0A6G1BV84_9ORYZ</name>
<dbReference type="EMBL" id="SPHZ02000011">
    <property type="protein sequence ID" value="KAF0891900.1"/>
    <property type="molecule type" value="Genomic_DNA"/>
</dbReference>
<accession>A0A6G1BV84</accession>
<reference evidence="1 2" key="1">
    <citation type="submission" date="2019-11" db="EMBL/GenBank/DDBJ databases">
        <title>Whole genome sequence of Oryza granulata.</title>
        <authorList>
            <person name="Li W."/>
        </authorList>
    </citation>
    <scope>NUCLEOTIDE SEQUENCE [LARGE SCALE GENOMIC DNA]</scope>
    <source>
        <strain evidence="2">cv. Menghai</strain>
        <tissue evidence="1">Leaf</tissue>
    </source>
</reference>
<organism evidence="1 2">
    <name type="scientific">Oryza meyeriana var. granulata</name>
    <dbReference type="NCBI Taxonomy" id="110450"/>
    <lineage>
        <taxon>Eukaryota</taxon>
        <taxon>Viridiplantae</taxon>
        <taxon>Streptophyta</taxon>
        <taxon>Embryophyta</taxon>
        <taxon>Tracheophyta</taxon>
        <taxon>Spermatophyta</taxon>
        <taxon>Magnoliopsida</taxon>
        <taxon>Liliopsida</taxon>
        <taxon>Poales</taxon>
        <taxon>Poaceae</taxon>
        <taxon>BOP clade</taxon>
        <taxon>Oryzoideae</taxon>
        <taxon>Oryzeae</taxon>
        <taxon>Oryzinae</taxon>
        <taxon>Oryza</taxon>
        <taxon>Oryza meyeriana</taxon>
    </lineage>
</organism>
<sequence length="66" mass="7200">MEIGEGTHLTFGFRAAADGRWRRCNVGVLFDRRAGGVAVLVERLATGRRHVLACVVGVLAIPSFQY</sequence>
<evidence type="ECO:0000313" key="1">
    <source>
        <dbReference type="EMBL" id="KAF0891900.1"/>
    </source>
</evidence>
<proteinExistence type="predicted"/>
<protein>
    <submittedName>
        <fullName evidence="1">Uncharacterized protein</fullName>
    </submittedName>
</protein>
<dbReference type="AlphaFoldDB" id="A0A6G1BV84"/>
<evidence type="ECO:0000313" key="2">
    <source>
        <dbReference type="Proteomes" id="UP000479710"/>
    </source>
</evidence>